<dbReference type="HOGENOM" id="CLU_019796_1_1_11"/>
<name>B6GBL8_9ACTN</name>
<dbReference type="InterPro" id="IPR029753">
    <property type="entry name" value="D-isomer_DH_CS"/>
</dbReference>
<gene>
    <name evidence="7" type="primary">pdxB</name>
    <name evidence="7" type="ORF">COLSTE_01481</name>
</gene>
<dbReference type="SUPFAM" id="SSF51735">
    <property type="entry name" value="NAD(P)-binding Rossmann-fold domains"/>
    <property type="match status" value="1"/>
</dbReference>
<dbReference type="AlphaFoldDB" id="B6GBL8"/>
<dbReference type="Pfam" id="PF00389">
    <property type="entry name" value="2-Hacid_dh"/>
    <property type="match status" value="1"/>
</dbReference>
<dbReference type="InterPro" id="IPR058205">
    <property type="entry name" value="D-LDH-like"/>
</dbReference>
<dbReference type="PROSITE" id="PS00671">
    <property type="entry name" value="D_2_HYDROXYACID_DH_3"/>
    <property type="match status" value="1"/>
</dbReference>
<dbReference type="InterPro" id="IPR029752">
    <property type="entry name" value="D-isomer_DH_CS1"/>
</dbReference>
<evidence type="ECO:0000313" key="8">
    <source>
        <dbReference type="Proteomes" id="UP000003560"/>
    </source>
</evidence>
<organism evidence="7 8">
    <name type="scientific">Collinsella stercoris DSM 13279</name>
    <dbReference type="NCBI Taxonomy" id="445975"/>
    <lineage>
        <taxon>Bacteria</taxon>
        <taxon>Bacillati</taxon>
        <taxon>Actinomycetota</taxon>
        <taxon>Coriobacteriia</taxon>
        <taxon>Coriobacteriales</taxon>
        <taxon>Coriobacteriaceae</taxon>
        <taxon>Collinsella</taxon>
    </lineage>
</organism>
<evidence type="ECO:0000259" key="6">
    <source>
        <dbReference type="Pfam" id="PF02826"/>
    </source>
</evidence>
<dbReference type="EC" id="1.1.1.290" evidence="7"/>
<comment type="similarity">
    <text evidence="1 4">Belongs to the D-isomer specific 2-hydroxyacid dehydrogenase family.</text>
</comment>
<evidence type="ECO:0000256" key="1">
    <source>
        <dbReference type="ARBA" id="ARBA00005854"/>
    </source>
</evidence>
<dbReference type="SUPFAM" id="SSF52283">
    <property type="entry name" value="Formate/glycerate dehydrogenase catalytic domain-like"/>
    <property type="match status" value="1"/>
</dbReference>
<evidence type="ECO:0000259" key="5">
    <source>
        <dbReference type="Pfam" id="PF00389"/>
    </source>
</evidence>
<dbReference type="InterPro" id="IPR036291">
    <property type="entry name" value="NAD(P)-bd_dom_sf"/>
</dbReference>
<feature type="domain" description="D-isomer specific 2-hydroxyacid dehydrogenase NAD-binding" evidence="6">
    <location>
        <begin position="118"/>
        <end position="306"/>
    </location>
</feature>
<dbReference type="EMBL" id="ABXJ01000078">
    <property type="protein sequence ID" value="EEA90314.1"/>
    <property type="molecule type" value="Genomic_DNA"/>
</dbReference>
<dbReference type="InterPro" id="IPR006140">
    <property type="entry name" value="D-isomer_DH_NAD-bd"/>
</dbReference>
<dbReference type="Pfam" id="PF02826">
    <property type="entry name" value="2-Hacid_dh_C"/>
    <property type="match status" value="1"/>
</dbReference>
<evidence type="ECO:0000256" key="4">
    <source>
        <dbReference type="RuleBase" id="RU003719"/>
    </source>
</evidence>
<reference evidence="7 8" key="1">
    <citation type="submission" date="2008-10" db="EMBL/GenBank/DDBJ databases">
        <title>Draft genome sequence of Collinsella stercoris (DSM 13279).</title>
        <authorList>
            <person name="Sudarsanam P."/>
            <person name="Ley R."/>
            <person name="Guruge J."/>
            <person name="Turnbaugh P.J."/>
            <person name="Mahowald M."/>
            <person name="Liep D."/>
            <person name="Gordon J."/>
        </authorList>
    </citation>
    <scope>NUCLEOTIDE SEQUENCE [LARGE SCALE GENOMIC DNA]</scope>
    <source>
        <strain evidence="7 8">DSM 13279</strain>
    </source>
</reference>
<dbReference type="InterPro" id="IPR006139">
    <property type="entry name" value="D-isomer_2_OHA_DH_cat_dom"/>
</dbReference>
<keyword evidence="8" id="KW-1185">Reference proteome</keyword>
<dbReference type="GO" id="GO:0051287">
    <property type="term" value="F:NAD binding"/>
    <property type="evidence" value="ECO:0007669"/>
    <property type="project" value="InterPro"/>
</dbReference>
<evidence type="ECO:0000256" key="3">
    <source>
        <dbReference type="ARBA" id="ARBA00023027"/>
    </source>
</evidence>
<dbReference type="PANTHER" id="PTHR43026:SF1">
    <property type="entry name" value="2-HYDROXYACID DEHYDROGENASE HOMOLOG 1-RELATED"/>
    <property type="match status" value="1"/>
</dbReference>
<dbReference type="Gene3D" id="3.40.50.720">
    <property type="entry name" value="NAD(P)-binding Rossmann-like Domain"/>
    <property type="match status" value="2"/>
</dbReference>
<protein>
    <submittedName>
        <fullName evidence="7">4-phosphoerythronate dehydrogenase</fullName>
        <ecNumber evidence="7">1.1.1.290</ecNumber>
    </submittedName>
</protein>
<evidence type="ECO:0000313" key="7">
    <source>
        <dbReference type="EMBL" id="EEA90314.1"/>
    </source>
</evidence>
<reference evidence="7 8" key="2">
    <citation type="submission" date="2008-10" db="EMBL/GenBank/DDBJ databases">
        <authorList>
            <person name="Fulton L."/>
            <person name="Clifton S."/>
            <person name="Fulton B."/>
            <person name="Xu J."/>
            <person name="Minx P."/>
            <person name="Pepin K.H."/>
            <person name="Johnson M."/>
            <person name="Thiruvilangam P."/>
            <person name="Bhonagiri V."/>
            <person name="Nash W.E."/>
            <person name="Mardis E.R."/>
            <person name="Wilson R.K."/>
        </authorList>
    </citation>
    <scope>NUCLEOTIDE SEQUENCE [LARGE SCALE GENOMIC DNA]</scope>
    <source>
        <strain evidence="7 8">DSM 13279</strain>
    </source>
</reference>
<dbReference type="Proteomes" id="UP000003560">
    <property type="component" value="Unassembled WGS sequence"/>
</dbReference>
<sequence length="336" mass="37224">MRWEVPVMNIKVFELRDDELKAFERVAASLPEGCEVSWSPACLTRETIDSLDGAEGIVIVNKSPLDAEMLELLHERGVRYIATRSIGYNHIDVASAKRLGIHVCNTTYPPYGVAEFAVMLMLMALRKYKPAMWRQQVNDYSLAGLQGRELRTLSVGVMGTGRIGRAVIEYLSGFGCKILAYDPYPNAEFAERHGVTYVDLDELYGASDLITVHVPLMDATRGIIGADAIAKMRDGVVLVNVSRGELMDTDALIEGVESEKIGALAMDVFAEEDGIYHVNRTHDILVNRNMAYLRQFPNVILTQHIAFYTDIDVDSMVEQGVRGVVDMAAGECATEL</sequence>
<dbReference type="GO" id="GO:0008720">
    <property type="term" value="F:D-lactate dehydrogenase (NAD+) activity"/>
    <property type="evidence" value="ECO:0007669"/>
    <property type="project" value="TreeGrafter"/>
</dbReference>
<accession>B6GBL8</accession>
<evidence type="ECO:0000256" key="2">
    <source>
        <dbReference type="ARBA" id="ARBA00023002"/>
    </source>
</evidence>
<keyword evidence="3" id="KW-0520">NAD</keyword>
<dbReference type="STRING" id="445975.COLSTE_01481"/>
<keyword evidence="2 4" id="KW-0560">Oxidoreductase</keyword>
<comment type="caution">
    <text evidence="7">The sequence shown here is derived from an EMBL/GenBank/DDBJ whole genome shotgun (WGS) entry which is preliminary data.</text>
</comment>
<feature type="domain" description="D-isomer specific 2-hydroxyacid dehydrogenase catalytic" evidence="5">
    <location>
        <begin position="15"/>
        <end position="333"/>
    </location>
</feature>
<dbReference type="PROSITE" id="PS00065">
    <property type="entry name" value="D_2_HYDROXYACID_DH_1"/>
    <property type="match status" value="1"/>
</dbReference>
<dbReference type="PANTHER" id="PTHR43026">
    <property type="entry name" value="2-HYDROXYACID DEHYDROGENASE HOMOLOG 1-RELATED"/>
    <property type="match status" value="1"/>
</dbReference>
<dbReference type="CDD" id="cd12185">
    <property type="entry name" value="HGDH_LDH_like"/>
    <property type="match status" value="1"/>
</dbReference>
<dbReference type="eggNOG" id="COG1052">
    <property type="taxonomic scope" value="Bacteria"/>
</dbReference>
<proteinExistence type="inferred from homology"/>
<dbReference type="GO" id="GO:0033711">
    <property type="term" value="F:4-phosphoerythronate dehydrogenase activity"/>
    <property type="evidence" value="ECO:0007669"/>
    <property type="project" value="UniProtKB-EC"/>
</dbReference>